<evidence type="ECO:0000313" key="3">
    <source>
        <dbReference type="Proteomes" id="UP000191024"/>
    </source>
</evidence>
<dbReference type="InterPro" id="IPR027417">
    <property type="entry name" value="P-loop_NTPase"/>
</dbReference>
<dbReference type="STRING" id="1230905.A0A1G4J4P7"/>
<dbReference type="AlphaFoldDB" id="A0A1G4J4P7"/>
<dbReference type="GO" id="GO:0005634">
    <property type="term" value="C:nucleus"/>
    <property type="evidence" value="ECO:0007669"/>
    <property type="project" value="InterPro"/>
</dbReference>
<dbReference type="Proteomes" id="UP000191024">
    <property type="component" value="Chromosome C"/>
</dbReference>
<organism evidence="2 3">
    <name type="scientific">Lachancea mirantina</name>
    <dbReference type="NCBI Taxonomy" id="1230905"/>
    <lineage>
        <taxon>Eukaryota</taxon>
        <taxon>Fungi</taxon>
        <taxon>Dikarya</taxon>
        <taxon>Ascomycota</taxon>
        <taxon>Saccharomycotina</taxon>
        <taxon>Saccharomycetes</taxon>
        <taxon>Saccharomycetales</taxon>
        <taxon>Saccharomycetaceae</taxon>
        <taxon>Lachancea</taxon>
    </lineage>
</organism>
<protein>
    <submittedName>
        <fullName evidence="2">LAMI_0C08548g1_1</fullName>
    </submittedName>
</protein>
<dbReference type="Gene3D" id="3.40.50.300">
    <property type="entry name" value="P-loop containing nucleotide triphosphate hydrolases"/>
    <property type="match status" value="1"/>
</dbReference>
<evidence type="ECO:0000313" key="2">
    <source>
        <dbReference type="EMBL" id="SCU84703.1"/>
    </source>
</evidence>
<keyword evidence="3" id="KW-1185">Reference proteome</keyword>
<dbReference type="InterPro" id="IPR031783">
    <property type="entry name" value="Csm2"/>
</dbReference>
<evidence type="ECO:0000256" key="1">
    <source>
        <dbReference type="SAM" id="MobiDB-lite"/>
    </source>
</evidence>
<dbReference type="GO" id="GO:0000725">
    <property type="term" value="P:recombinational repair"/>
    <property type="evidence" value="ECO:0007669"/>
    <property type="project" value="InterPro"/>
</dbReference>
<gene>
    <name evidence="2" type="ORF">LAMI_0C08548G</name>
</gene>
<dbReference type="Pfam" id="PF16834">
    <property type="entry name" value="CSM2"/>
    <property type="match status" value="1"/>
</dbReference>
<sequence>MTTTTSSALGDLDILSVYFNDSADTLGEIIVSLMAPQDQLAARTVYFIDAMDRFPLNKFREKLPPRTEPEIYDRIRVIVCLDMQELATLVQKLVQTAQRDRIASQVGSGAHQGRVIIILNGLEIMFRNSSLRSAVQAHAVLKDCMLRLRTAGNASSEFRTLVVFPADQNSQISATDQNQAKSALPRKRPKRNSAEGNPFSTYLCKYYADCIL</sequence>
<dbReference type="GO" id="GO:0097196">
    <property type="term" value="C:Shu complex"/>
    <property type="evidence" value="ECO:0007669"/>
    <property type="project" value="InterPro"/>
</dbReference>
<dbReference type="OrthoDB" id="4067310at2759"/>
<proteinExistence type="predicted"/>
<dbReference type="EMBL" id="LT598466">
    <property type="protein sequence ID" value="SCU84703.1"/>
    <property type="molecule type" value="Genomic_DNA"/>
</dbReference>
<feature type="region of interest" description="Disordered" evidence="1">
    <location>
        <begin position="173"/>
        <end position="194"/>
    </location>
</feature>
<reference evidence="3" key="1">
    <citation type="submission" date="2016-03" db="EMBL/GenBank/DDBJ databases">
        <authorList>
            <person name="Devillers H."/>
        </authorList>
    </citation>
    <scope>NUCLEOTIDE SEQUENCE [LARGE SCALE GENOMIC DNA]</scope>
</reference>
<name>A0A1G4J4P7_9SACH</name>
<accession>A0A1G4J4P7</accession>